<keyword evidence="2" id="KW-1003">Cell membrane</keyword>
<evidence type="ECO:0000256" key="5">
    <source>
        <dbReference type="ARBA" id="ARBA00023136"/>
    </source>
</evidence>
<dbReference type="AlphaFoldDB" id="A0A1I0QCH3"/>
<dbReference type="InterPro" id="IPR050250">
    <property type="entry name" value="Macrolide_Exporter_MacB"/>
</dbReference>
<dbReference type="InterPro" id="IPR025857">
    <property type="entry name" value="MacB_PCD"/>
</dbReference>
<feature type="transmembrane region" description="Helical" evidence="6">
    <location>
        <begin position="376"/>
        <end position="399"/>
    </location>
</feature>
<evidence type="ECO:0000259" key="7">
    <source>
        <dbReference type="Pfam" id="PF02687"/>
    </source>
</evidence>
<proteinExistence type="predicted"/>
<evidence type="ECO:0000313" key="9">
    <source>
        <dbReference type="EMBL" id="SEW24277.1"/>
    </source>
</evidence>
<feature type="domain" description="ABC3 transporter permease C-terminal" evidence="7">
    <location>
        <begin position="677"/>
        <end position="791"/>
    </location>
</feature>
<feature type="transmembrane region" description="Helical" evidence="6">
    <location>
        <begin position="285"/>
        <end position="308"/>
    </location>
</feature>
<feature type="transmembrane region" description="Helical" evidence="6">
    <location>
        <begin position="329"/>
        <end position="356"/>
    </location>
</feature>
<dbReference type="Pfam" id="PF02687">
    <property type="entry name" value="FtsX"/>
    <property type="match status" value="2"/>
</dbReference>
<dbReference type="OrthoDB" id="5933722at2"/>
<evidence type="ECO:0000313" key="10">
    <source>
        <dbReference type="Proteomes" id="UP000199310"/>
    </source>
</evidence>
<dbReference type="Proteomes" id="UP000199310">
    <property type="component" value="Unassembled WGS sequence"/>
</dbReference>
<evidence type="ECO:0000256" key="1">
    <source>
        <dbReference type="ARBA" id="ARBA00004651"/>
    </source>
</evidence>
<feature type="domain" description="ABC3 transporter permease C-terminal" evidence="7">
    <location>
        <begin position="288"/>
        <end position="404"/>
    </location>
</feature>
<evidence type="ECO:0000256" key="6">
    <source>
        <dbReference type="SAM" id="Phobius"/>
    </source>
</evidence>
<evidence type="ECO:0000256" key="2">
    <source>
        <dbReference type="ARBA" id="ARBA00022475"/>
    </source>
</evidence>
<name>A0A1I0QCH3_9BACT</name>
<evidence type="ECO:0000259" key="8">
    <source>
        <dbReference type="Pfam" id="PF12704"/>
    </source>
</evidence>
<feature type="transmembrane region" description="Helical" evidence="6">
    <location>
        <begin position="675"/>
        <end position="699"/>
    </location>
</feature>
<keyword evidence="4 6" id="KW-1133">Transmembrane helix</keyword>
<keyword evidence="5 6" id="KW-0472">Membrane</keyword>
<dbReference type="EMBL" id="FOJG01000001">
    <property type="protein sequence ID" value="SEW24277.1"/>
    <property type="molecule type" value="Genomic_DNA"/>
</dbReference>
<dbReference type="GO" id="GO:0022857">
    <property type="term" value="F:transmembrane transporter activity"/>
    <property type="evidence" value="ECO:0007669"/>
    <property type="project" value="TreeGrafter"/>
</dbReference>
<feature type="transmembrane region" description="Helical" evidence="6">
    <location>
        <begin position="21"/>
        <end position="41"/>
    </location>
</feature>
<gene>
    <name evidence="9" type="ORF">SAMN04488122_1350</name>
</gene>
<dbReference type="STRING" id="29529.SAMN04488122_1350"/>
<evidence type="ECO:0000256" key="3">
    <source>
        <dbReference type="ARBA" id="ARBA00022692"/>
    </source>
</evidence>
<feature type="domain" description="MacB-like periplasmic core" evidence="8">
    <location>
        <begin position="20"/>
        <end position="228"/>
    </location>
</feature>
<organism evidence="9 10">
    <name type="scientific">Chitinophaga arvensicola</name>
    <dbReference type="NCBI Taxonomy" id="29529"/>
    <lineage>
        <taxon>Bacteria</taxon>
        <taxon>Pseudomonadati</taxon>
        <taxon>Bacteroidota</taxon>
        <taxon>Chitinophagia</taxon>
        <taxon>Chitinophagales</taxon>
        <taxon>Chitinophagaceae</taxon>
        <taxon>Chitinophaga</taxon>
    </lineage>
</organism>
<dbReference type="GO" id="GO:0005886">
    <property type="term" value="C:plasma membrane"/>
    <property type="evidence" value="ECO:0007669"/>
    <property type="project" value="UniProtKB-SubCell"/>
</dbReference>
<feature type="transmembrane region" description="Helical" evidence="6">
    <location>
        <begin position="420"/>
        <end position="444"/>
    </location>
</feature>
<evidence type="ECO:0000256" key="4">
    <source>
        <dbReference type="ARBA" id="ARBA00022989"/>
    </source>
</evidence>
<accession>A0A1I0QCH3</accession>
<dbReference type="PANTHER" id="PTHR30572">
    <property type="entry name" value="MEMBRANE COMPONENT OF TRANSPORTER-RELATED"/>
    <property type="match status" value="1"/>
</dbReference>
<feature type="transmembrane region" description="Helical" evidence="6">
    <location>
        <begin position="727"/>
        <end position="746"/>
    </location>
</feature>
<comment type="subcellular location">
    <subcellularLocation>
        <location evidence="1">Cell membrane</location>
        <topology evidence="1">Multi-pass membrane protein</topology>
    </subcellularLocation>
</comment>
<keyword evidence="3 6" id="KW-0812">Transmembrane</keyword>
<keyword evidence="10" id="KW-1185">Reference proteome</keyword>
<feature type="transmembrane region" description="Helical" evidence="6">
    <location>
        <begin position="761"/>
        <end position="781"/>
    </location>
</feature>
<dbReference type="RefSeq" id="WP_089892201.1">
    <property type="nucleotide sequence ID" value="NZ_FOJG01000001.1"/>
</dbReference>
<dbReference type="Pfam" id="PF12704">
    <property type="entry name" value="MacB_PCD"/>
    <property type="match status" value="1"/>
</dbReference>
<reference evidence="10" key="1">
    <citation type="submission" date="2016-10" db="EMBL/GenBank/DDBJ databases">
        <authorList>
            <person name="Varghese N."/>
            <person name="Submissions S."/>
        </authorList>
    </citation>
    <scope>NUCLEOTIDE SEQUENCE [LARGE SCALE GENOMIC DNA]</scope>
    <source>
        <strain evidence="10">DSM 3695</strain>
    </source>
</reference>
<protein>
    <submittedName>
        <fullName evidence="9">Duplicated orphan permease</fullName>
    </submittedName>
</protein>
<dbReference type="PANTHER" id="PTHR30572:SF18">
    <property type="entry name" value="ABC-TYPE MACROLIDE FAMILY EXPORT SYSTEM PERMEASE COMPONENT 2"/>
    <property type="match status" value="1"/>
</dbReference>
<sequence>MFKSYLKTAFRQLFRNKLFSSLNILGLATGMTCSILIFLWVQDERSYDTFNTHANNIYRLTARVGDIEAAVVPVPVAMAIREAVPGVKNVTRLSALQCMVSVGSQKYEEKNIYYADSNFLRIFSYPLLLGDATHLLAEPNGAVLTESGAKKYFGSPENAMGKTLHIDNDYNGNDVLITGVLKDLPTNSHLQFDLLLPIQLYSKTINLEQAWGNFDVYTYVQMEDRFSATPAALASLEQQIMAVYRRLDISKTQGFLYVQPLTAVHLHSRLMLDVPGQGSYQQVNIFSLIAIFILLIAGINFMNLSTALSSQRAKEVGLRKTVGAFRSQLVIQFLSEALVLSFISLILGLALAWLLMPLFNDLAGKSISINFLSIKLILSLVGIAVAVGLLSGSYPALFLSSFNPVKVLKGVKMLHGRKTFFRNSLIVVQFSIAVILMTGTIVVYKQLQFIRTMDIGYNKQNLLYVPIPRLGDLIQNQQSLRNVMGQYPEMDNYTFISHLPTNMPTGTKSVNWEGKDPTYEPIFPQMWVDDHFVNTFGMQLKSGRFFTRDFKEDEHNYVVNETALKVMKLNPENAVGTKMSMDQRNGVIVGVVKDFNFKPVQQPIQPLIIRHASNGDFNGNTGYIVLRTPPANVQRSIATMKKVFQQVYTDFPFSFGFVNDDLSNMYVTEQRMGKLFNIFSVLSVIVSCLGLFGLTTFATQKRIKEIGVRKVLGASVGGIVGMLSKDFVKLVVFALLIAFPVAWWVMNKWLQNFAYHISIRWWFFALAGMAALIISFITVSYQSMKAARTNPVKSLRSE</sequence>
<dbReference type="InterPro" id="IPR003838">
    <property type="entry name" value="ABC3_permease_C"/>
</dbReference>